<dbReference type="Pfam" id="PF00704">
    <property type="entry name" value="Glyco_hydro_18"/>
    <property type="match status" value="1"/>
</dbReference>
<evidence type="ECO:0000256" key="4">
    <source>
        <dbReference type="ARBA" id="ARBA00022525"/>
    </source>
</evidence>
<dbReference type="FunFam" id="3.20.20.80:FF:000028">
    <property type="entry name" value="Chitinase domain-containing protein 1"/>
    <property type="match status" value="1"/>
</dbReference>
<dbReference type="AlphaFoldDB" id="A0A2S3HTX3"/>
<dbReference type="InterPro" id="IPR029070">
    <property type="entry name" value="Chitinase_insertion_sf"/>
</dbReference>
<dbReference type="InterPro" id="IPR001223">
    <property type="entry name" value="Glyco_hydro18_cat"/>
</dbReference>
<accession>A0A2S3HTX3</accession>
<dbReference type="GO" id="GO:0008061">
    <property type="term" value="F:chitin binding"/>
    <property type="evidence" value="ECO:0007669"/>
    <property type="project" value="InterPro"/>
</dbReference>
<keyword evidence="4" id="KW-0964">Secreted</keyword>
<comment type="similarity">
    <text evidence="3">Belongs to the glycosyl hydrolase 18 family.</text>
</comment>
<evidence type="ECO:0000256" key="6">
    <source>
        <dbReference type="ARBA" id="ARBA00023228"/>
    </source>
</evidence>
<dbReference type="Proteomes" id="UP000243499">
    <property type="component" value="Chromosome 5"/>
</dbReference>
<evidence type="ECO:0000256" key="1">
    <source>
        <dbReference type="ARBA" id="ARBA00004371"/>
    </source>
</evidence>
<evidence type="ECO:0000256" key="8">
    <source>
        <dbReference type="SAM" id="MobiDB-lite"/>
    </source>
</evidence>
<dbReference type="SUPFAM" id="SSF51445">
    <property type="entry name" value="(Trans)glycosidases"/>
    <property type="match status" value="1"/>
</dbReference>
<dbReference type="InterPro" id="IPR017853">
    <property type="entry name" value="GH"/>
</dbReference>
<dbReference type="Gene3D" id="3.20.20.80">
    <property type="entry name" value="Glycosidases"/>
    <property type="match status" value="1"/>
</dbReference>
<keyword evidence="9" id="KW-1133">Transmembrane helix</keyword>
<dbReference type="PANTHER" id="PTHR46066">
    <property type="entry name" value="CHITINASE DOMAIN-CONTAINING PROTEIN 1 FAMILY MEMBER"/>
    <property type="match status" value="1"/>
</dbReference>
<dbReference type="CDD" id="cd02876">
    <property type="entry name" value="GH18_SI-CLP"/>
    <property type="match status" value="1"/>
</dbReference>
<gene>
    <name evidence="11" type="ORF">PAHAL_5G240600</name>
</gene>
<evidence type="ECO:0000256" key="9">
    <source>
        <dbReference type="SAM" id="Phobius"/>
    </source>
</evidence>
<dbReference type="SMART" id="SM00636">
    <property type="entry name" value="Glyco_18"/>
    <property type="match status" value="1"/>
</dbReference>
<keyword evidence="5" id="KW-0732">Signal</keyword>
<dbReference type="GO" id="GO:0005975">
    <property type="term" value="P:carbohydrate metabolic process"/>
    <property type="evidence" value="ECO:0007669"/>
    <property type="project" value="InterPro"/>
</dbReference>
<evidence type="ECO:0000256" key="7">
    <source>
        <dbReference type="ARBA" id="ARBA00040976"/>
    </source>
</evidence>
<dbReference type="GO" id="GO:0005764">
    <property type="term" value="C:lysosome"/>
    <property type="evidence" value="ECO:0007669"/>
    <property type="project" value="UniProtKB-SubCell"/>
</dbReference>
<dbReference type="InterPro" id="IPR011583">
    <property type="entry name" value="Chitinase_II/V-like_cat"/>
</dbReference>
<proteinExistence type="inferred from homology"/>
<name>A0A2S3HTX3_9POAL</name>
<feature type="region of interest" description="Disordered" evidence="8">
    <location>
        <begin position="1"/>
        <end position="48"/>
    </location>
</feature>
<comment type="subcellular location">
    <subcellularLocation>
        <location evidence="1">Lysosome</location>
    </subcellularLocation>
    <subcellularLocation>
        <location evidence="2">Secreted</location>
    </subcellularLocation>
</comment>
<dbReference type="GO" id="GO:0070492">
    <property type="term" value="F:oligosaccharide binding"/>
    <property type="evidence" value="ECO:0007669"/>
    <property type="project" value="TreeGrafter"/>
</dbReference>
<reference evidence="11" key="1">
    <citation type="submission" date="2018-04" db="EMBL/GenBank/DDBJ databases">
        <title>WGS assembly of Panicum hallii.</title>
        <authorList>
            <person name="Lovell J."/>
            <person name="Jenkins J."/>
            <person name="Lowry D."/>
            <person name="Mamidi S."/>
            <person name="Sreedasyam A."/>
            <person name="Weng X."/>
            <person name="Barry K."/>
            <person name="Bonette J."/>
            <person name="Campitelli B."/>
            <person name="Daum C."/>
            <person name="Gordon S."/>
            <person name="Gould B."/>
            <person name="Lipzen A."/>
            <person name="Macqueen A."/>
            <person name="Palacio-Mejia J."/>
            <person name="Plott C."/>
            <person name="Shakirov E."/>
            <person name="Shu S."/>
            <person name="Yoshinaga Y."/>
            <person name="Zane M."/>
            <person name="Rokhsar D."/>
            <person name="Grimwood J."/>
            <person name="Schmutz J."/>
            <person name="Juenger T."/>
        </authorList>
    </citation>
    <scope>NUCLEOTIDE SEQUENCE [LARGE SCALE GENOMIC DNA]</scope>
    <source>
        <strain evidence="11">FIL2</strain>
    </source>
</reference>
<keyword evidence="6" id="KW-0458">Lysosome</keyword>
<evidence type="ECO:0000256" key="2">
    <source>
        <dbReference type="ARBA" id="ARBA00004613"/>
    </source>
</evidence>
<feature type="domain" description="GH18" evidence="10">
    <location>
        <begin position="125"/>
        <end position="451"/>
    </location>
</feature>
<dbReference type="FunFam" id="3.10.50.10:FF:000002">
    <property type="entry name" value="Chitinase domain-containing protein 1"/>
    <property type="match status" value="1"/>
</dbReference>
<evidence type="ECO:0000256" key="5">
    <source>
        <dbReference type="ARBA" id="ARBA00022729"/>
    </source>
</evidence>
<dbReference type="Gene3D" id="3.10.50.10">
    <property type="match status" value="1"/>
</dbReference>
<dbReference type="GO" id="GO:0005576">
    <property type="term" value="C:extracellular region"/>
    <property type="evidence" value="ECO:0007669"/>
    <property type="project" value="UniProtKB-SubCell"/>
</dbReference>
<sequence length="451" mass="50703">MEGSIGSPRAAPRRPRPTAGEMPPRRRDRRRPRDPSPPPSDARAPPSASGIRLTLLAPVVVLLLVLAALGFSGRLSRSPPHPQTLQTTAHSVYERGLVKRDVSSREILAERTRISEKRSQRQFPNPVLAYVTPWNSKGYDMAKLFSAKLTHISPVWYDLKSDRNMLVLEGEHNFDATWVSELQSNGSLVVPRVVLEAFPAVILLEKMQKAKAIDLIVSECRDKGYDGIVLESWSRWAVYGVLDDPELRYMALQFVKQLGEALHSISSKSSNRHLELIYVIPAPRMQELSNQDFRPEDLLQLADSLDGFSLMTYDFSGPQNPGPSAPLKWVQHSLTTLLSAKGSSPSRNHSRMIFLGINFYGNDFLLSRGSGGGAITGRDFVHLLEKYKPSLQWDEKSLEHFFIYSHEGVRHAVFFPTLMSLSLRLDEARNWGTGLSIWEIGQGLDYFFDVL</sequence>
<evidence type="ECO:0000259" key="10">
    <source>
        <dbReference type="PROSITE" id="PS51910"/>
    </source>
</evidence>
<dbReference type="PROSITE" id="PS51910">
    <property type="entry name" value="GH18_2"/>
    <property type="match status" value="1"/>
</dbReference>
<evidence type="ECO:0000313" key="11">
    <source>
        <dbReference type="EMBL" id="PAN29649.1"/>
    </source>
</evidence>
<dbReference type="PANTHER" id="PTHR46066:SF2">
    <property type="entry name" value="CHITINASE DOMAIN-CONTAINING PROTEIN 1"/>
    <property type="match status" value="1"/>
</dbReference>
<protein>
    <recommendedName>
        <fullName evidence="7">Chitinase domain-containing protein 1</fullName>
    </recommendedName>
</protein>
<dbReference type="EMBL" id="CM008050">
    <property type="protein sequence ID" value="PAN29649.1"/>
    <property type="molecule type" value="Genomic_DNA"/>
</dbReference>
<keyword evidence="9" id="KW-0472">Membrane</keyword>
<keyword evidence="9" id="KW-0812">Transmembrane</keyword>
<evidence type="ECO:0000256" key="3">
    <source>
        <dbReference type="ARBA" id="ARBA00009336"/>
    </source>
</evidence>
<dbReference type="Gramene" id="PAN29649">
    <property type="protein sequence ID" value="PAN29649"/>
    <property type="gene ID" value="PAHAL_5G240600"/>
</dbReference>
<dbReference type="GO" id="GO:0012505">
    <property type="term" value="C:endomembrane system"/>
    <property type="evidence" value="ECO:0007669"/>
    <property type="project" value="TreeGrafter"/>
</dbReference>
<feature type="transmembrane region" description="Helical" evidence="9">
    <location>
        <begin position="53"/>
        <end position="73"/>
    </location>
</feature>
<organism evidence="11">
    <name type="scientific">Panicum hallii</name>
    <dbReference type="NCBI Taxonomy" id="206008"/>
    <lineage>
        <taxon>Eukaryota</taxon>
        <taxon>Viridiplantae</taxon>
        <taxon>Streptophyta</taxon>
        <taxon>Embryophyta</taxon>
        <taxon>Tracheophyta</taxon>
        <taxon>Spermatophyta</taxon>
        <taxon>Magnoliopsida</taxon>
        <taxon>Liliopsida</taxon>
        <taxon>Poales</taxon>
        <taxon>Poaceae</taxon>
        <taxon>PACMAD clade</taxon>
        <taxon>Panicoideae</taxon>
        <taxon>Panicodae</taxon>
        <taxon>Paniceae</taxon>
        <taxon>Panicinae</taxon>
        <taxon>Panicum</taxon>
        <taxon>Panicum sect. Panicum</taxon>
    </lineage>
</organism>